<evidence type="ECO:0000313" key="2">
    <source>
        <dbReference type="EMBL" id="MBK0403456.1"/>
    </source>
</evidence>
<dbReference type="RefSeq" id="WP_200506212.1">
    <property type="nucleotide sequence ID" value="NZ_JAEHFX010000005.1"/>
</dbReference>
<organism evidence="2 3">
    <name type="scientific">Adhaeribacter terrigena</name>
    <dbReference type="NCBI Taxonomy" id="2793070"/>
    <lineage>
        <taxon>Bacteria</taxon>
        <taxon>Pseudomonadati</taxon>
        <taxon>Bacteroidota</taxon>
        <taxon>Cytophagia</taxon>
        <taxon>Cytophagales</taxon>
        <taxon>Hymenobacteraceae</taxon>
        <taxon>Adhaeribacter</taxon>
    </lineage>
</organism>
<name>A0ABS1C234_9BACT</name>
<proteinExistence type="predicted"/>
<evidence type="ECO:0000256" key="1">
    <source>
        <dbReference type="SAM" id="SignalP"/>
    </source>
</evidence>
<feature type="signal peptide" evidence="1">
    <location>
        <begin position="1"/>
        <end position="18"/>
    </location>
</feature>
<evidence type="ECO:0000313" key="3">
    <source>
        <dbReference type="Proteomes" id="UP000644147"/>
    </source>
</evidence>
<protein>
    <submittedName>
        <fullName evidence="2">Uncharacterized protein</fullName>
    </submittedName>
</protein>
<sequence length="378" mass="42132">MKKLFLGWLLLLSSVCFAGNVTLVDLPAAVSGKKVQVSARAVGGLGENNLRCLLENTTPASLKIRIPAGVYFQSGEEGAQNLLLLQEYLIVLAPRSKNEIVLTGYCMQSKNFAPGSDKIYVYQGLAPAPLKTLGDSLNHYPDLRLQYGQMFVWAITDKKQLYDIWVADKLMAPAYNIMQFVAKAAGLAAGRVRPVSAATAMTARPPLAVFSKRSILLFHNPVNQRLSFKIYNDRGQVYHTHYENQLIPHGMKEYTFGINELVEPNESPVFYAKITDASGKVLAQQKVDKNTKAVKRKPEARDFTFSFALAKGVKKARLNVYLEDGTLVEEFKRYEYLPVGNYNIQVTLLHLRDPNTRFVAKLLDENNATVAQQTVAKP</sequence>
<comment type="caution">
    <text evidence="2">The sequence shown here is derived from an EMBL/GenBank/DDBJ whole genome shotgun (WGS) entry which is preliminary data.</text>
</comment>
<dbReference type="Proteomes" id="UP000644147">
    <property type="component" value="Unassembled WGS sequence"/>
</dbReference>
<keyword evidence="3" id="KW-1185">Reference proteome</keyword>
<accession>A0ABS1C234</accession>
<reference evidence="2 3" key="1">
    <citation type="submission" date="2020-12" db="EMBL/GenBank/DDBJ databases">
        <title>Bacterial novel species Adhaeribacter sp. BT258 isolated from soil.</title>
        <authorList>
            <person name="Jung H.-Y."/>
        </authorList>
    </citation>
    <scope>NUCLEOTIDE SEQUENCE [LARGE SCALE GENOMIC DNA]</scope>
    <source>
        <strain evidence="2 3">BT258</strain>
    </source>
</reference>
<keyword evidence="1" id="KW-0732">Signal</keyword>
<feature type="chain" id="PRO_5045126519" evidence="1">
    <location>
        <begin position="19"/>
        <end position="378"/>
    </location>
</feature>
<gene>
    <name evidence="2" type="ORF">I5M27_10705</name>
</gene>
<dbReference type="EMBL" id="JAEHFX010000005">
    <property type="protein sequence ID" value="MBK0403456.1"/>
    <property type="molecule type" value="Genomic_DNA"/>
</dbReference>